<reference evidence="3" key="1">
    <citation type="journal article" date="2017" name="Genome Biol.">
        <title>Comparative genomics reveals high biological diversity and specific adaptations in the industrially and medically important fungal genus Aspergillus.</title>
        <authorList>
            <person name="de Vries R.P."/>
            <person name="Riley R."/>
            <person name="Wiebenga A."/>
            <person name="Aguilar-Osorio G."/>
            <person name="Amillis S."/>
            <person name="Uchima C.A."/>
            <person name="Anderluh G."/>
            <person name="Asadollahi M."/>
            <person name="Askin M."/>
            <person name="Barry K."/>
            <person name="Battaglia E."/>
            <person name="Bayram O."/>
            <person name="Benocci T."/>
            <person name="Braus-Stromeyer S.A."/>
            <person name="Caldana C."/>
            <person name="Canovas D."/>
            <person name="Cerqueira G.C."/>
            <person name="Chen F."/>
            <person name="Chen W."/>
            <person name="Choi C."/>
            <person name="Clum A."/>
            <person name="Dos Santos R.A."/>
            <person name="Damasio A.R."/>
            <person name="Diallinas G."/>
            <person name="Emri T."/>
            <person name="Fekete E."/>
            <person name="Flipphi M."/>
            <person name="Freyberg S."/>
            <person name="Gallo A."/>
            <person name="Gournas C."/>
            <person name="Habgood R."/>
            <person name="Hainaut M."/>
            <person name="Harispe M.L."/>
            <person name="Henrissat B."/>
            <person name="Hilden K.S."/>
            <person name="Hope R."/>
            <person name="Hossain A."/>
            <person name="Karabika E."/>
            <person name="Karaffa L."/>
            <person name="Karanyi Z."/>
            <person name="Krasevec N."/>
            <person name="Kuo A."/>
            <person name="Kusch H."/>
            <person name="LaButti K."/>
            <person name="Lagendijk E.L."/>
            <person name="Lapidus A."/>
            <person name="Levasseur A."/>
            <person name="Lindquist E."/>
            <person name="Lipzen A."/>
            <person name="Logrieco A.F."/>
            <person name="MacCabe A."/>
            <person name="Maekelae M.R."/>
            <person name="Malavazi I."/>
            <person name="Melin P."/>
            <person name="Meyer V."/>
            <person name="Mielnichuk N."/>
            <person name="Miskei M."/>
            <person name="Molnar A.P."/>
            <person name="Mule G."/>
            <person name="Ngan C.Y."/>
            <person name="Orejas M."/>
            <person name="Orosz E."/>
            <person name="Ouedraogo J.P."/>
            <person name="Overkamp K.M."/>
            <person name="Park H.-S."/>
            <person name="Perrone G."/>
            <person name="Piumi F."/>
            <person name="Punt P.J."/>
            <person name="Ram A.F."/>
            <person name="Ramon A."/>
            <person name="Rauscher S."/>
            <person name="Record E."/>
            <person name="Riano-Pachon D.M."/>
            <person name="Robert V."/>
            <person name="Roehrig J."/>
            <person name="Ruller R."/>
            <person name="Salamov A."/>
            <person name="Salih N.S."/>
            <person name="Samson R.A."/>
            <person name="Sandor E."/>
            <person name="Sanguinetti M."/>
            <person name="Schuetze T."/>
            <person name="Sepcic K."/>
            <person name="Shelest E."/>
            <person name="Sherlock G."/>
            <person name="Sophianopoulou V."/>
            <person name="Squina F.M."/>
            <person name="Sun H."/>
            <person name="Susca A."/>
            <person name="Todd R.B."/>
            <person name="Tsang A."/>
            <person name="Unkles S.E."/>
            <person name="van de Wiele N."/>
            <person name="van Rossen-Uffink D."/>
            <person name="Oliveira J.V."/>
            <person name="Vesth T.C."/>
            <person name="Visser J."/>
            <person name="Yu J.-H."/>
            <person name="Zhou M."/>
            <person name="Andersen M.R."/>
            <person name="Archer D.B."/>
            <person name="Baker S.E."/>
            <person name="Benoit I."/>
            <person name="Brakhage A.A."/>
            <person name="Braus G.H."/>
            <person name="Fischer R."/>
            <person name="Frisvad J.C."/>
            <person name="Goldman G.H."/>
            <person name="Houbraken J."/>
            <person name="Oakley B."/>
            <person name="Pocsi I."/>
            <person name="Scazzocchio C."/>
            <person name="Seiboth B."/>
            <person name="vanKuyk P.A."/>
            <person name="Wortman J."/>
            <person name="Dyer P.S."/>
            <person name="Grigoriev I.V."/>
        </authorList>
    </citation>
    <scope>NUCLEOTIDE SEQUENCE [LARGE SCALE GENOMIC DNA]</scope>
    <source>
        <strain evidence="3">CBS 593.65</strain>
    </source>
</reference>
<evidence type="ECO:0000256" key="1">
    <source>
        <dbReference type="SAM" id="MobiDB-lite"/>
    </source>
</evidence>
<name>A0A1L9T1N1_9EURO</name>
<dbReference type="AlphaFoldDB" id="A0A1L9T1N1"/>
<dbReference type="Proteomes" id="UP000184356">
    <property type="component" value="Unassembled WGS sequence"/>
</dbReference>
<proteinExistence type="predicted"/>
<evidence type="ECO:0000313" key="2">
    <source>
        <dbReference type="EMBL" id="OJJ53327.1"/>
    </source>
</evidence>
<gene>
    <name evidence="2" type="ORF">ASPSYDRAFT_36271</name>
</gene>
<dbReference type="EMBL" id="KV878597">
    <property type="protein sequence ID" value="OJJ53327.1"/>
    <property type="molecule type" value="Genomic_DNA"/>
</dbReference>
<protein>
    <submittedName>
        <fullName evidence="2">Uncharacterized protein</fullName>
    </submittedName>
</protein>
<dbReference type="GeneID" id="63761481"/>
<evidence type="ECO:0000313" key="3">
    <source>
        <dbReference type="Proteomes" id="UP000184356"/>
    </source>
</evidence>
<organism evidence="2 3">
    <name type="scientific">Aspergillus sydowii CBS 593.65</name>
    <dbReference type="NCBI Taxonomy" id="1036612"/>
    <lineage>
        <taxon>Eukaryota</taxon>
        <taxon>Fungi</taxon>
        <taxon>Dikarya</taxon>
        <taxon>Ascomycota</taxon>
        <taxon>Pezizomycotina</taxon>
        <taxon>Eurotiomycetes</taxon>
        <taxon>Eurotiomycetidae</taxon>
        <taxon>Eurotiales</taxon>
        <taxon>Aspergillaceae</taxon>
        <taxon>Aspergillus</taxon>
        <taxon>Aspergillus subgen. Nidulantes</taxon>
    </lineage>
</organism>
<dbReference type="RefSeq" id="XP_040697133.1">
    <property type="nucleotide sequence ID" value="XM_040845408.1"/>
</dbReference>
<accession>A0A1L9T1N1</accession>
<keyword evidence="3" id="KW-1185">Reference proteome</keyword>
<sequence length="174" mass="19529">MWGRHLGQNVLQAHVKGLKWALDTDWHYAEDGDKKEISSIWRMNFPLWQVAGEDPNFWSLDRSRAPGKKWSNNGRSKSLIIEISEVQMRLCSWSSMPPNQSTPLWVPTIGILNAVKPKEEEKSPTKKSSDRLREFIRRRNTGKTSSSQPAAEPPRCCQPIGAGAGVPTLPAGPD</sequence>
<feature type="compositionally biased region" description="Basic and acidic residues" evidence="1">
    <location>
        <begin position="116"/>
        <end position="137"/>
    </location>
</feature>
<dbReference type="VEuPathDB" id="FungiDB:ASPSYDRAFT_36271"/>
<feature type="region of interest" description="Disordered" evidence="1">
    <location>
        <begin position="116"/>
        <end position="174"/>
    </location>
</feature>